<dbReference type="InterPro" id="IPR029063">
    <property type="entry name" value="SAM-dependent_MTases_sf"/>
</dbReference>
<feature type="region of interest" description="Disordered" evidence="1">
    <location>
        <begin position="1"/>
        <end position="21"/>
    </location>
</feature>
<keyword evidence="2" id="KW-0489">Methyltransferase</keyword>
<accession>I0V8F4</accession>
<keyword evidence="2" id="KW-0808">Transferase</keyword>
<dbReference type="Proteomes" id="UP000004691">
    <property type="component" value="Unassembled WGS sequence"/>
</dbReference>
<evidence type="ECO:0000256" key="1">
    <source>
        <dbReference type="SAM" id="MobiDB-lite"/>
    </source>
</evidence>
<organism evidence="2 3">
    <name type="scientific">Saccharomonospora xinjiangensis XJ-54</name>
    <dbReference type="NCBI Taxonomy" id="882086"/>
    <lineage>
        <taxon>Bacteria</taxon>
        <taxon>Bacillati</taxon>
        <taxon>Actinomycetota</taxon>
        <taxon>Actinomycetes</taxon>
        <taxon>Pseudonocardiales</taxon>
        <taxon>Pseudonocardiaceae</taxon>
        <taxon>Saccharomonospora</taxon>
    </lineage>
</organism>
<feature type="compositionally biased region" description="Basic and acidic residues" evidence="1">
    <location>
        <begin position="9"/>
        <end position="21"/>
    </location>
</feature>
<dbReference type="STRING" id="882086.SacxiDRAFT_4226"/>
<reference evidence="2 3" key="1">
    <citation type="submission" date="2012-01" db="EMBL/GenBank/DDBJ databases">
        <title>Improved High-Quality Draft sequence of Saccharomonospora xinjiangensis XJ-54.</title>
        <authorList>
            <consortium name="US DOE Joint Genome Institute"/>
            <person name="Lucas S."/>
            <person name="Han J."/>
            <person name="Lapidus A."/>
            <person name="Cheng J.-F."/>
            <person name="Goodwin L."/>
            <person name="Pitluck S."/>
            <person name="Peters L."/>
            <person name="Mikhailova N."/>
            <person name="Teshima H."/>
            <person name="Detter J.C."/>
            <person name="Han C."/>
            <person name="Tapia R."/>
            <person name="Land M."/>
            <person name="Hauser L."/>
            <person name="Kyrpides N."/>
            <person name="Ivanova N."/>
            <person name="Pagani I."/>
            <person name="Brambilla E.-M."/>
            <person name="Klenk H.-P."/>
            <person name="Woyke T."/>
        </authorList>
    </citation>
    <scope>NUCLEOTIDE SEQUENCE [LARGE SCALE GENOMIC DNA]</scope>
    <source>
        <strain evidence="2 3">XJ-54</strain>
    </source>
</reference>
<proteinExistence type="predicted"/>
<dbReference type="GO" id="GO:0032259">
    <property type="term" value="P:methylation"/>
    <property type="evidence" value="ECO:0007669"/>
    <property type="project" value="UniProtKB-KW"/>
</dbReference>
<dbReference type="Pfam" id="PF13489">
    <property type="entry name" value="Methyltransf_23"/>
    <property type="match status" value="1"/>
</dbReference>
<dbReference type="CDD" id="cd02440">
    <property type="entry name" value="AdoMet_MTases"/>
    <property type="match status" value="1"/>
</dbReference>
<dbReference type="Gene3D" id="3.40.50.150">
    <property type="entry name" value="Vaccinia Virus protein VP39"/>
    <property type="match status" value="1"/>
</dbReference>
<dbReference type="eggNOG" id="COG2227">
    <property type="taxonomic scope" value="Bacteria"/>
</dbReference>
<keyword evidence="3" id="KW-1185">Reference proteome</keyword>
<dbReference type="HOGENOM" id="CLU_056710_0_0_11"/>
<protein>
    <submittedName>
        <fullName evidence="2">Methyltransferase family protein</fullName>
    </submittedName>
</protein>
<dbReference type="SUPFAM" id="SSF53335">
    <property type="entry name" value="S-adenosyl-L-methionine-dependent methyltransferases"/>
    <property type="match status" value="1"/>
</dbReference>
<dbReference type="EMBL" id="JH636049">
    <property type="protein sequence ID" value="EID56407.1"/>
    <property type="molecule type" value="Genomic_DNA"/>
</dbReference>
<evidence type="ECO:0000313" key="3">
    <source>
        <dbReference type="Proteomes" id="UP000004691"/>
    </source>
</evidence>
<evidence type="ECO:0000313" key="2">
    <source>
        <dbReference type="EMBL" id="EID56407.1"/>
    </source>
</evidence>
<name>I0V8F4_9PSEU</name>
<gene>
    <name evidence="2" type="ORF">SacxiDRAFT_4226</name>
</gene>
<sequence length="362" mass="39978">MGELSSTERSFDGADEEDRRRTDYERELAGLLAQGMFCGPRAGTCPWCGHPGPGFRARLVDTRQCKPGVFDMDECRSCGHVFQNPRLTPAALAYYCRDSYDGLGRDHYASVAEYSRSAQRARVRLVTAHRRPTSWLDVGARQGHLCREARRMLPGTRVTALDPSPEVLRARDRGWTDEADQRPLTRFAEDHPGEFDVVSLVHYAERTADPRAQFAAARRLLRPGGVVLIEQVNPLSRYADLHGRYWYCWLAPQNLHLMPADNVCGALGELGFTVADVRRGAANKPFDNVAALLTALNHRLPPARSWPWSSRRASVAGRAARTAAMVLAAPALALALAVDSLLHPLISRGGGGNTYRIVAVAR</sequence>
<dbReference type="GO" id="GO:0008168">
    <property type="term" value="F:methyltransferase activity"/>
    <property type="evidence" value="ECO:0007669"/>
    <property type="project" value="UniProtKB-KW"/>
</dbReference>
<dbReference type="AlphaFoldDB" id="I0V8F4"/>